<keyword evidence="2" id="KW-0472">Membrane</keyword>
<sequence length="835" mass="87032">MAAITVVLVGFLAVGALADIPSDVFLNPLALSSFDFTATSNDATFTSCWTGFAYNTTTLHGASQSCIDGTCVKLTRKHNGVDVNLFACAPFDICTYNTTLVAGFDHTCCNDSLNCNAKGFTIPTPVTPTPSAPPPILCDEGIYFKGIAASKKTVICNGHCASLVLDTHTTLTTCDPVSLCKDLDMVNSCHSLSNTGLSGCCCDSNLCIDPSNNVAPTPAAPRPGAIKCFTGVKIDDPSNPANLVNAGAEVYCNGVCQNTTLSYNSKKYHLYGCDSHQLCRAFGVGNNACNLQLDNNVEQCCCDSDNCNAPSDLNPIPTIDPFPVQQAERCFSGFALPSLGGIPLGRSTQCTGDCVTYTVSGTKLYTCDPVGVCETLGAKDSCNTNDDELSVCCCSFGDCNFNPQWISNNITCMNGVSITVNGKNYAKGQSLPCTGQCSRYSTSVTGGYDVTVYMCDTLNVCKSFENNNLLNATCCADKDNADCNVLPGDTITEIAPDLTHNNTCFQGFSFAYGPAMGQLIPCRGDCARVHSGTHTLYSCDPGDACHALQIDGCHILDNGLSICCCHGERCNEPERRIDPYVAKNLTCFTGYGIGDKLTGDSLPCDGMCGKVSTTVGGVDVDAYLCLDQEVCERHALYEECSHLRFDTSLLGCCCGGSNDCNLFSANATIPPVKPSTQLLTCPQGLWINGQPSYDGGKRITTCNFDCGSVSLKTSVNGVATDLSYFGCDPSNLCQSLNLTNACKSMADGETSICCCSSSLCLNPLGGLFYPHAGSGGGGDGGGSTDSTAAPGTGGTAGTGGSPTSTPVAATTTKGAMSVAFGFSGLVAIVLAMLVL</sequence>
<organism evidence="4 5">
    <name type="scientific">Panagrellus redivivus</name>
    <name type="common">Microworm</name>
    <dbReference type="NCBI Taxonomy" id="6233"/>
    <lineage>
        <taxon>Eukaryota</taxon>
        <taxon>Metazoa</taxon>
        <taxon>Ecdysozoa</taxon>
        <taxon>Nematoda</taxon>
        <taxon>Chromadorea</taxon>
        <taxon>Rhabditida</taxon>
        <taxon>Tylenchina</taxon>
        <taxon>Panagrolaimomorpha</taxon>
        <taxon>Panagrolaimoidea</taxon>
        <taxon>Panagrolaimidae</taxon>
        <taxon>Panagrellus</taxon>
    </lineage>
</organism>
<dbReference type="Pfam" id="PF01684">
    <property type="entry name" value="ET"/>
    <property type="match status" value="7"/>
</dbReference>
<feature type="signal peptide" evidence="3">
    <location>
        <begin position="1"/>
        <end position="18"/>
    </location>
</feature>
<feature type="chain" id="PRO_5029015010" evidence="3">
    <location>
        <begin position="19"/>
        <end position="835"/>
    </location>
</feature>
<evidence type="ECO:0000256" key="2">
    <source>
        <dbReference type="SAM" id="Phobius"/>
    </source>
</evidence>
<evidence type="ECO:0000256" key="1">
    <source>
        <dbReference type="SAM" id="MobiDB-lite"/>
    </source>
</evidence>
<feature type="transmembrane region" description="Helical" evidence="2">
    <location>
        <begin position="814"/>
        <end position="834"/>
    </location>
</feature>
<keyword evidence="3" id="KW-0732">Signal</keyword>
<evidence type="ECO:0000313" key="4">
    <source>
        <dbReference type="Proteomes" id="UP000492821"/>
    </source>
</evidence>
<evidence type="ECO:0000313" key="5">
    <source>
        <dbReference type="WBParaSite" id="Pan_g22720.t1"/>
    </source>
</evidence>
<accession>A0A7E4VLM7</accession>
<dbReference type="AlphaFoldDB" id="A0A7E4VLM7"/>
<keyword evidence="4" id="KW-1185">Reference proteome</keyword>
<dbReference type="Proteomes" id="UP000492821">
    <property type="component" value="Unassembled WGS sequence"/>
</dbReference>
<feature type="compositionally biased region" description="Gly residues" evidence="1">
    <location>
        <begin position="791"/>
        <end position="800"/>
    </location>
</feature>
<name>A0A7E4VLM7_PANRE</name>
<feature type="region of interest" description="Disordered" evidence="1">
    <location>
        <begin position="779"/>
        <end position="808"/>
    </location>
</feature>
<keyword evidence="2" id="KW-0812">Transmembrane</keyword>
<dbReference type="WBParaSite" id="Pan_g22720.t1">
    <property type="protein sequence ID" value="Pan_g22720.t1"/>
    <property type="gene ID" value="Pan_g22720"/>
</dbReference>
<reference evidence="4" key="1">
    <citation type="journal article" date="2013" name="Genetics">
        <title>The draft genome and transcriptome of Panagrellus redivivus are shaped by the harsh demands of a free-living lifestyle.</title>
        <authorList>
            <person name="Srinivasan J."/>
            <person name="Dillman A.R."/>
            <person name="Macchietto M.G."/>
            <person name="Heikkinen L."/>
            <person name="Lakso M."/>
            <person name="Fracchia K.M."/>
            <person name="Antoshechkin I."/>
            <person name="Mortazavi A."/>
            <person name="Wong G."/>
            <person name="Sternberg P.W."/>
        </authorList>
    </citation>
    <scope>NUCLEOTIDE SEQUENCE [LARGE SCALE GENOMIC DNA]</scope>
    <source>
        <strain evidence="4">MT8872</strain>
    </source>
</reference>
<dbReference type="InterPro" id="IPR002603">
    <property type="entry name" value="ET_repeat"/>
</dbReference>
<reference evidence="5" key="2">
    <citation type="submission" date="2020-10" db="UniProtKB">
        <authorList>
            <consortium name="WormBaseParasite"/>
        </authorList>
    </citation>
    <scope>IDENTIFICATION</scope>
</reference>
<keyword evidence="2" id="KW-1133">Transmembrane helix</keyword>
<evidence type="ECO:0000256" key="3">
    <source>
        <dbReference type="SAM" id="SignalP"/>
    </source>
</evidence>
<protein>
    <submittedName>
        <fullName evidence="5">ET module</fullName>
    </submittedName>
</protein>
<proteinExistence type="predicted"/>